<evidence type="ECO:0000256" key="2">
    <source>
        <dbReference type="HAMAP-Rule" id="MF_00055"/>
    </source>
</evidence>
<evidence type="ECO:0000313" key="3">
    <source>
        <dbReference type="EMBL" id="UZW73909.1"/>
    </source>
</evidence>
<keyword evidence="4" id="KW-1185">Reference proteome</keyword>
<dbReference type="Pfam" id="PF01875">
    <property type="entry name" value="Memo"/>
    <property type="match status" value="1"/>
</dbReference>
<dbReference type="KEGG" id="asem:NNL22_12830"/>
<dbReference type="RefSeq" id="WP_251811370.1">
    <property type="nucleotide sequence ID" value="NZ_CP101527.1"/>
</dbReference>
<protein>
    <recommendedName>
        <fullName evidence="2">MEMO1 family protein NNL22_12830</fullName>
    </recommendedName>
</protein>
<accession>A0A9E8KNQ2</accession>
<name>A0A9E8KNQ2_9ALTE</name>
<proteinExistence type="inferred from homology"/>
<dbReference type="Gene3D" id="3.40.830.10">
    <property type="entry name" value="LigB-like"/>
    <property type="match status" value="1"/>
</dbReference>
<organism evidence="3 4">
    <name type="scientific">Alkalimarinus sediminis</name>
    <dbReference type="NCBI Taxonomy" id="1632866"/>
    <lineage>
        <taxon>Bacteria</taxon>
        <taxon>Pseudomonadati</taxon>
        <taxon>Pseudomonadota</taxon>
        <taxon>Gammaproteobacteria</taxon>
        <taxon>Alteromonadales</taxon>
        <taxon>Alteromonadaceae</taxon>
        <taxon>Alkalimarinus</taxon>
    </lineage>
</organism>
<dbReference type="Proteomes" id="UP001164472">
    <property type="component" value="Chromosome"/>
</dbReference>
<comment type="similarity">
    <text evidence="1 2">Belongs to the MEMO1 family.</text>
</comment>
<dbReference type="PANTHER" id="PTHR11060:SF0">
    <property type="entry name" value="PROTEIN MEMO1"/>
    <property type="match status" value="1"/>
</dbReference>
<dbReference type="EMBL" id="CP101527">
    <property type="protein sequence ID" value="UZW73909.1"/>
    <property type="molecule type" value="Genomic_DNA"/>
</dbReference>
<sequence length="263" mass="28421">MPHVRMPAVSGLFYTSEAKILEREIATYLASAAKPSAEMELPFPKALIVPHAGYIYSGVVAAAAYNAIKSSLVSRIVLLGPSHKAPLKGVALSSAAYFRTPFGDVKTDQSDFETLLALPHVEVNDQAHIHEHSLEVQIPFLQTVLGRFELLPAVVGVADSADTALFLDQVWGGDETLIIVSSDLSHYHPYQEAFLLDRDTGDKILRFEIDIHGEEACGCYAINGLLYTAKRRGLKAKLLAMASSGDTAGDKDRVVGYGAYAFG</sequence>
<dbReference type="PANTHER" id="PTHR11060">
    <property type="entry name" value="PROTEIN MEMO1"/>
    <property type="match status" value="1"/>
</dbReference>
<gene>
    <name evidence="3" type="primary">amrB</name>
    <name evidence="3" type="ORF">NNL22_12830</name>
</gene>
<dbReference type="InterPro" id="IPR002737">
    <property type="entry name" value="MEMO1_fam"/>
</dbReference>
<reference evidence="3" key="1">
    <citation type="submission" date="2022-07" db="EMBL/GenBank/DDBJ databases">
        <title>Alkalimarinus sp. nov., isolated from gut of a Alitta virens.</title>
        <authorList>
            <person name="Yang A.I."/>
            <person name="Shin N.-R."/>
        </authorList>
    </citation>
    <scope>NUCLEOTIDE SEQUENCE</scope>
    <source>
        <strain evidence="3">FA028</strain>
    </source>
</reference>
<evidence type="ECO:0000313" key="4">
    <source>
        <dbReference type="Proteomes" id="UP001164472"/>
    </source>
</evidence>
<dbReference type="NCBIfam" id="TIGR04336">
    <property type="entry name" value="AmmeMemoSam_B"/>
    <property type="match status" value="1"/>
</dbReference>
<dbReference type="HAMAP" id="MF_00055">
    <property type="entry name" value="MEMO1"/>
    <property type="match status" value="1"/>
</dbReference>
<dbReference type="AlphaFoldDB" id="A0A9E8KNQ2"/>
<evidence type="ECO:0000256" key="1">
    <source>
        <dbReference type="ARBA" id="ARBA00006315"/>
    </source>
</evidence>
<dbReference type="CDD" id="cd07361">
    <property type="entry name" value="MEMO_like"/>
    <property type="match status" value="1"/>
</dbReference>